<proteinExistence type="inferred from homology"/>
<keyword evidence="7" id="KW-1185">Reference proteome</keyword>
<dbReference type="SUPFAM" id="SSF56300">
    <property type="entry name" value="Metallo-dependent phosphatases"/>
    <property type="match status" value="1"/>
</dbReference>
<evidence type="ECO:0000256" key="4">
    <source>
        <dbReference type="ARBA" id="ARBA00025742"/>
    </source>
</evidence>
<dbReference type="Pfam" id="PF00149">
    <property type="entry name" value="Metallophos"/>
    <property type="match status" value="1"/>
</dbReference>
<comment type="similarity">
    <text evidence="4">Belongs to the cyclic nucleotide phosphodiesterase class-III family.</text>
</comment>
<name>A0A2K8K4W0_9RHOB</name>
<evidence type="ECO:0000313" key="7">
    <source>
        <dbReference type="Proteomes" id="UP000228948"/>
    </source>
</evidence>
<evidence type="ECO:0000256" key="3">
    <source>
        <dbReference type="ARBA" id="ARBA00023004"/>
    </source>
</evidence>
<accession>A0A2K8K4W0</accession>
<dbReference type="Gene3D" id="3.60.21.10">
    <property type="match status" value="1"/>
</dbReference>
<dbReference type="InterPro" id="IPR050884">
    <property type="entry name" value="CNP_phosphodiesterase-III"/>
</dbReference>
<dbReference type="PANTHER" id="PTHR42988">
    <property type="entry name" value="PHOSPHOHYDROLASE"/>
    <property type="match status" value="1"/>
</dbReference>
<dbReference type="STRING" id="441209.GCA_001870665_00254"/>
<protein>
    <submittedName>
        <fullName evidence="6">Serine/threonine protein phosphatase</fullName>
    </submittedName>
</protein>
<keyword evidence="3" id="KW-0408">Iron</keyword>
<feature type="domain" description="Calcineurin-like phosphoesterase" evidence="5">
    <location>
        <begin position="3"/>
        <end position="199"/>
    </location>
</feature>
<gene>
    <name evidence="6" type="ORF">BG454_00430</name>
</gene>
<reference evidence="6 7" key="1">
    <citation type="submission" date="2017-11" db="EMBL/GenBank/DDBJ databases">
        <title>Revised Sequence and Annotation of the Rhodobaca barguzinensis strain alga05 Genome.</title>
        <authorList>
            <person name="Kopejtka K."/>
            <person name="Tomasch J.M."/>
            <person name="Bunk B."/>
            <person name="Koblizek M."/>
        </authorList>
    </citation>
    <scope>NUCLEOTIDE SEQUENCE [LARGE SCALE GENOMIC DNA]</scope>
    <source>
        <strain evidence="7">alga05</strain>
    </source>
</reference>
<keyword evidence="1" id="KW-0479">Metal-binding</keyword>
<dbReference type="Proteomes" id="UP000228948">
    <property type="component" value="Chromosome"/>
</dbReference>
<dbReference type="PANTHER" id="PTHR42988:SF2">
    <property type="entry name" value="CYCLIC NUCLEOTIDE PHOSPHODIESTERASE CBUA0032-RELATED"/>
    <property type="match status" value="1"/>
</dbReference>
<dbReference type="KEGG" id="rbg:BG454_00430"/>
<dbReference type="GO" id="GO:0046872">
    <property type="term" value="F:metal ion binding"/>
    <property type="evidence" value="ECO:0007669"/>
    <property type="project" value="UniProtKB-KW"/>
</dbReference>
<dbReference type="OrthoDB" id="651281at2"/>
<keyword evidence="2" id="KW-0378">Hydrolase</keyword>
<evidence type="ECO:0000256" key="1">
    <source>
        <dbReference type="ARBA" id="ARBA00022723"/>
    </source>
</evidence>
<evidence type="ECO:0000313" key="6">
    <source>
        <dbReference type="EMBL" id="ATX64487.1"/>
    </source>
</evidence>
<dbReference type="InterPro" id="IPR029052">
    <property type="entry name" value="Metallo-depent_PP-like"/>
</dbReference>
<dbReference type="RefSeq" id="WP_071479459.1">
    <property type="nucleotide sequence ID" value="NZ_CP024899.1"/>
</dbReference>
<dbReference type="InterPro" id="IPR004843">
    <property type="entry name" value="Calcineurin-like_PHP"/>
</dbReference>
<sequence length="265" mass="28009">MARLLQLTDLHVMAPGSLCSGVLDTGAILRAGVDRILAQMPAIGPLDGVLVTGDISEDGSVESYDLARRELARFGLPVYAVPGNHDSRSAFRAAFGGQDWMPASGLVDWVVDLPDTRLIGLDTLVEGRGAGRVQPVSLEFLNHALQGADGRALVVALHHPPLRTGIRFMDNIALENIKDLAAAIPANCQPVTFVAGHVHGVYLGRIGAHRVVTAPSLCSAFALDRRADAPVGFLTGPTGYALLDTGPDDSWTAQPLFMGDGPFDF</sequence>
<evidence type="ECO:0000256" key="2">
    <source>
        <dbReference type="ARBA" id="ARBA00022801"/>
    </source>
</evidence>
<organism evidence="6 7">
    <name type="scientific">Roseinatronobacter bogoriensis subsp. barguzinensis</name>
    <dbReference type="NCBI Taxonomy" id="441209"/>
    <lineage>
        <taxon>Bacteria</taxon>
        <taxon>Pseudomonadati</taxon>
        <taxon>Pseudomonadota</taxon>
        <taxon>Alphaproteobacteria</taxon>
        <taxon>Rhodobacterales</taxon>
        <taxon>Paracoccaceae</taxon>
        <taxon>Roseinatronobacter</taxon>
    </lineage>
</organism>
<dbReference type="EMBL" id="CP024899">
    <property type="protein sequence ID" value="ATX64487.1"/>
    <property type="molecule type" value="Genomic_DNA"/>
</dbReference>
<evidence type="ECO:0000259" key="5">
    <source>
        <dbReference type="Pfam" id="PF00149"/>
    </source>
</evidence>
<dbReference type="GO" id="GO:0016787">
    <property type="term" value="F:hydrolase activity"/>
    <property type="evidence" value="ECO:0007669"/>
    <property type="project" value="UniProtKB-KW"/>
</dbReference>
<dbReference type="AlphaFoldDB" id="A0A2K8K4W0"/>